<gene>
    <name evidence="1" type="ORF">CVT25_001607</name>
</gene>
<dbReference type="AlphaFoldDB" id="A0A409WPX5"/>
<dbReference type="Proteomes" id="UP000283269">
    <property type="component" value="Unassembled WGS sequence"/>
</dbReference>
<protein>
    <submittedName>
        <fullName evidence="1">Uncharacterized protein</fullName>
    </submittedName>
</protein>
<name>A0A409WPX5_PSICY</name>
<dbReference type="InParanoid" id="A0A409WPX5"/>
<keyword evidence="2" id="KW-1185">Reference proteome</keyword>
<accession>A0A409WPX5</accession>
<organism evidence="1 2">
    <name type="scientific">Psilocybe cyanescens</name>
    <dbReference type="NCBI Taxonomy" id="93625"/>
    <lineage>
        <taxon>Eukaryota</taxon>
        <taxon>Fungi</taxon>
        <taxon>Dikarya</taxon>
        <taxon>Basidiomycota</taxon>
        <taxon>Agaricomycotina</taxon>
        <taxon>Agaricomycetes</taxon>
        <taxon>Agaricomycetidae</taxon>
        <taxon>Agaricales</taxon>
        <taxon>Agaricineae</taxon>
        <taxon>Strophariaceae</taxon>
        <taxon>Psilocybe</taxon>
    </lineage>
</organism>
<reference evidence="1 2" key="1">
    <citation type="journal article" date="2018" name="Evol. Lett.">
        <title>Horizontal gene cluster transfer increased hallucinogenic mushroom diversity.</title>
        <authorList>
            <person name="Reynolds H.T."/>
            <person name="Vijayakumar V."/>
            <person name="Gluck-Thaler E."/>
            <person name="Korotkin H.B."/>
            <person name="Matheny P.B."/>
            <person name="Slot J.C."/>
        </authorList>
    </citation>
    <scope>NUCLEOTIDE SEQUENCE [LARGE SCALE GENOMIC DNA]</scope>
    <source>
        <strain evidence="1 2">2631</strain>
    </source>
</reference>
<comment type="caution">
    <text evidence="1">The sequence shown here is derived from an EMBL/GenBank/DDBJ whole genome shotgun (WGS) entry which is preliminary data.</text>
</comment>
<dbReference type="Gene3D" id="1.20.1280.50">
    <property type="match status" value="1"/>
</dbReference>
<proteinExistence type="predicted"/>
<dbReference type="OrthoDB" id="3071411at2759"/>
<evidence type="ECO:0000313" key="1">
    <source>
        <dbReference type="EMBL" id="PPQ80575.1"/>
    </source>
</evidence>
<sequence length="495" mass="57133">MLARQEELRADINRYHDPITRRLPPEIVSTIFESYAQDYAEEKIDDEGETGWEISKNDRSPLVLGAVCRSWRQISWSSPQLWTHIGIRLTRPDDWNCLEITQKWLDRSHQLPLSIHLSIHQPEPLLAVDPREVFSRLISLINQQSSRWQNLRVFCSPVLLPLIRGDGHGAPILHSLSVAHPQFLEQIDSIEFSFASVKCRPTYFLSLNLSFQSFHIDWSQVTKAQFTESIDIYLNEFIELLQQAPQLVDCQVPVIIDSEPTYQLPQLPVVHRNLQSLTLGTYRGTKLRLVFNILLFPQLAHLCLVAILDSHLGCFVDLITRSGCRITSLELRRIVCHYESLLRLLRNTSSLRELELRDCADLYSAEIDLHRLLSVIYTNSFALDYPQELFLPNLRFLHHSDFNLMWDASFWAHIPEILVGTQGAIHNSRKRPFNKIELSSQTYGPGFIRNPPPLCMDENIVLRLVGLSKSGVKVDLKCNSVDLLKVSMLYHHIMY</sequence>
<dbReference type="EMBL" id="NHYD01003321">
    <property type="protein sequence ID" value="PPQ80575.1"/>
    <property type="molecule type" value="Genomic_DNA"/>
</dbReference>
<evidence type="ECO:0000313" key="2">
    <source>
        <dbReference type="Proteomes" id="UP000283269"/>
    </source>
</evidence>